<dbReference type="Proteomes" id="UP001222325">
    <property type="component" value="Unassembled WGS sequence"/>
</dbReference>
<protein>
    <submittedName>
        <fullName evidence="1">Uncharacterized protein</fullName>
    </submittedName>
</protein>
<reference evidence="1" key="1">
    <citation type="submission" date="2023-03" db="EMBL/GenBank/DDBJ databases">
        <title>Massive genome expansion in bonnet fungi (Mycena s.s.) driven by repeated elements and novel gene families across ecological guilds.</title>
        <authorList>
            <consortium name="Lawrence Berkeley National Laboratory"/>
            <person name="Harder C.B."/>
            <person name="Miyauchi S."/>
            <person name="Viragh M."/>
            <person name="Kuo A."/>
            <person name="Thoen E."/>
            <person name="Andreopoulos B."/>
            <person name="Lu D."/>
            <person name="Skrede I."/>
            <person name="Drula E."/>
            <person name="Henrissat B."/>
            <person name="Morin E."/>
            <person name="Kohler A."/>
            <person name="Barry K."/>
            <person name="LaButti K."/>
            <person name="Morin E."/>
            <person name="Salamov A."/>
            <person name="Lipzen A."/>
            <person name="Mereny Z."/>
            <person name="Hegedus B."/>
            <person name="Baldrian P."/>
            <person name="Stursova M."/>
            <person name="Weitz H."/>
            <person name="Taylor A."/>
            <person name="Grigoriev I.V."/>
            <person name="Nagy L.G."/>
            <person name="Martin F."/>
            <person name="Kauserud H."/>
        </authorList>
    </citation>
    <scope>NUCLEOTIDE SEQUENCE</scope>
    <source>
        <strain evidence="1">CBHHK173m</strain>
    </source>
</reference>
<comment type="caution">
    <text evidence="1">The sequence shown here is derived from an EMBL/GenBank/DDBJ whole genome shotgun (WGS) entry which is preliminary data.</text>
</comment>
<feature type="non-terminal residue" evidence="1">
    <location>
        <position position="1"/>
    </location>
</feature>
<dbReference type="AlphaFoldDB" id="A0AAD6TKY8"/>
<name>A0AAD6TKY8_9AGAR</name>
<evidence type="ECO:0000313" key="2">
    <source>
        <dbReference type="Proteomes" id="UP001222325"/>
    </source>
</evidence>
<gene>
    <name evidence="1" type="ORF">B0H15DRAFT_749703</name>
</gene>
<accession>A0AAD6TKY8</accession>
<sequence>ILDVHGRVIAVLLGRPEDPEWDAVVKDACNAMDRARRAGVACGVFRGRQAHRRGLFPVLAAGVSFGGGQMRPGNLVHSRQKQKLINNLLQNKSIRRLAGFQSSGFARYAPKLWRYYVDVLRALFEHHDGLQHNFSNSIFPSATFNLGPDVVTDEHADFNNLIHGLCGVTSGGSFDHKAGGQIYMKQIKMVIDFPSGATILLPSAFIDHGNTPIHGGDTRFSFTQYAAGGLFRWVKYGFRSAKSLLAK</sequence>
<dbReference type="EMBL" id="JARJCN010000154">
    <property type="protein sequence ID" value="KAJ7067700.1"/>
    <property type="molecule type" value="Genomic_DNA"/>
</dbReference>
<proteinExistence type="predicted"/>
<keyword evidence="2" id="KW-1185">Reference proteome</keyword>
<feature type="non-terminal residue" evidence="1">
    <location>
        <position position="247"/>
    </location>
</feature>
<organism evidence="1 2">
    <name type="scientific">Mycena belliarum</name>
    <dbReference type="NCBI Taxonomy" id="1033014"/>
    <lineage>
        <taxon>Eukaryota</taxon>
        <taxon>Fungi</taxon>
        <taxon>Dikarya</taxon>
        <taxon>Basidiomycota</taxon>
        <taxon>Agaricomycotina</taxon>
        <taxon>Agaricomycetes</taxon>
        <taxon>Agaricomycetidae</taxon>
        <taxon>Agaricales</taxon>
        <taxon>Marasmiineae</taxon>
        <taxon>Mycenaceae</taxon>
        <taxon>Mycena</taxon>
    </lineage>
</organism>
<evidence type="ECO:0000313" key="1">
    <source>
        <dbReference type="EMBL" id="KAJ7067700.1"/>
    </source>
</evidence>
<dbReference type="Gene3D" id="3.60.130.30">
    <property type="match status" value="1"/>
</dbReference>